<dbReference type="PANTHER" id="PTHR11669">
    <property type="entry name" value="REPLICATION FACTOR C / DNA POLYMERASE III GAMMA-TAU SUBUNIT"/>
    <property type="match status" value="1"/>
</dbReference>
<evidence type="ECO:0000256" key="1">
    <source>
        <dbReference type="ARBA" id="ARBA00022705"/>
    </source>
</evidence>
<keyword evidence="2" id="KW-0547">Nucleotide-binding</keyword>
<keyword evidence="1" id="KW-0235">DNA replication</keyword>
<dbReference type="PANTHER" id="PTHR11669:SF20">
    <property type="entry name" value="REPLICATION FACTOR C SUBUNIT 4"/>
    <property type="match status" value="1"/>
</dbReference>
<reference evidence="5" key="1">
    <citation type="submission" date="2017-08" db="EMBL/GenBank/DDBJ databases">
        <authorList>
            <person name="Varghese N."/>
            <person name="Submissions S."/>
        </authorList>
    </citation>
    <scope>NUCLEOTIDE SEQUENCE [LARGE SCALE GENOMIC DNA]</scope>
    <source>
        <strain evidence="5">AP-Melu-1000-B4</strain>
    </source>
</reference>
<dbReference type="SUPFAM" id="SSF52540">
    <property type="entry name" value="P-loop containing nucleoside triphosphate hydrolases"/>
    <property type="match status" value="1"/>
</dbReference>
<dbReference type="OrthoDB" id="8899760at2"/>
<dbReference type="GO" id="GO:0005524">
    <property type="term" value="F:ATP binding"/>
    <property type="evidence" value="ECO:0007669"/>
    <property type="project" value="UniProtKB-KW"/>
</dbReference>
<evidence type="ECO:0000256" key="2">
    <source>
        <dbReference type="ARBA" id="ARBA00022741"/>
    </source>
</evidence>
<dbReference type="InterPro" id="IPR050238">
    <property type="entry name" value="DNA_Rep/Repair_Clamp_Loader"/>
</dbReference>
<evidence type="ECO:0008006" key="6">
    <source>
        <dbReference type="Google" id="ProtNLM"/>
    </source>
</evidence>
<evidence type="ECO:0000256" key="3">
    <source>
        <dbReference type="ARBA" id="ARBA00022840"/>
    </source>
</evidence>
<dbReference type="Proteomes" id="UP000218069">
    <property type="component" value="Unassembled WGS sequence"/>
</dbReference>
<dbReference type="GO" id="GO:0006281">
    <property type="term" value="P:DNA repair"/>
    <property type="evidence" value="ECO:0007669"/>
    <property type="project" value="TreeGrafter"/>
</dbReference>
<dbReference type="InterPro" id="IPR027417">
    <property type="entry name" value="P-loop_NTPase"/>
</dbReference>
<dbReference type="AlphaFoldDB" id="A0A240E007"/>
<protein>
    <recommendedName>
        <fullName evidence="6">ATPase family associated with various cellular activities (AAA)</fullName>
    </recommendedName>
</protein>
<evidence type="ECO:0000313" key="5">
    <source>
        <dbReference type="Proteomes" id="UP000218069"/>
    </source>
</evidence>
<name>A0A240E007_9BURK</name>
<sequence>MNGLNPNCLNDFLFSSATEKQKLEYILSQKMPFPFAGKNGILLHGTWGTGKSTLAELLPELFEASHAGEWNLSQNICEMPAANRDSVMTDMFRCGGGLSITSIANAVYASADKVSIWHQSNHHYFVFDEVDKLTVGAQQSLKAVMGVKRCMFFYTTNYLNKVDVGIQNRCHLIEMNQVVDLASYVPLGQAILKVMGLPSMAMNSQAIEAIAGKAKGSMRNFMDEIVFSAVGLGGVMPQ</sequence>
<dbReference type="GO" id="GO:0003689">
    <property type="term" value="F:DNA clamp loader activity"/>
    <property type="evidence" value="ECO:0007669"/>
    <property type="project" value="TreeGrafter"/>
</dbReference>
<evidence type="ECO:0000313" key="4">
    <source>
        <dbReference type="EMBL" id="SNX28768.1"/>
    </source>
</evidence>
<gene>
    <name evidence="4" type="ORF">SAMN06295945_1115</name>
</gene>
<dbReference type="Gene3D" id="3.40.50.300">
    <property type="entry name" value="P-loop containing nucleotide triphosphate hydrolases"/>
    <property type="match status" value="1"/>
</dbReference>
<dbReference type="EMBL" id="OANS01000003">
    <property type="protein sequence ID" value="SNX28768.1"/>
    <property type="molecule type" value="Genomic_DNA"/>
</dbReference>
<proteinExistence type="predicted"/>
<dbReference type="GO" id="GO:0006261">
    <property type="term" value="P:DNA-templated DNA replication"/>
    <property type="evidence" value="ECO:0007669"/>
    <property type="project" value="TreeGrafter"/>
</dbReference>
<dbReference type="RefSeq" id="WP_133092090.1">
    <property type="nucleotide sequence ID" value="NZ_OANS01000003.1"/>
</dbReference>
<keyword evidence="3" id="KW-0067">ATP-binding</keyword>
<accession>A0A240E007</accession>
<organism evidence="4 5">
    <name type="scientific">Polynucleobacter meluiroseus</name>
    <dbReference type="NCBI Taxonomy" id="1938814"/>
    <lineage>
        <taxon>Bacteria</taxon>
        <taxon>Pseudomonadati</taxon>
        <taxon>Pseudomonadota</taxon>
        <taxon>Betaproteobacteria</taxon>
        <taxon>Burkholderiales</taxon>
        <taxon>Burkholderiaceae</taxon>
        <taxon>Polynucleobacter</taxon>
    </lineage>
</organism>
<keyword evidence="5" id="KW-1185">Reference proteome</keyword>